<dbReference type="RefSeq" id="WP_381013503.1">
    <property type="nucleotide sequence ID" value="NZ_JBHTJF010000035.1"/>
</dbReference>
<dbReference type="InterPro" id="IPR014729">
    <property type="entry name" value="Rossmann-like_a/b/a_fold"/>
</dbReference>
<dbReference type="PANTHER" id="PTHR43209">
    <property type="entry name" value="TRNA SULFURTRANSFERASE"/>
    <property type="match status" value="1"/>
</dbReference>
<dbReference type="GO" id="GO:0140741">
    <property type="term" value="F:tRNA-uracil-4 sulfurtransferase activity"/>
    <property type="evidence" value="ECO:0007669"/>
    <property type="project" value="UniProtKB-EC"/>
</dbReference>
<reference evidence="12" key="1">
    <citation type="journal article" date="2019" name="Int. J. Syst. Evol. Microbiol.">
        <title>The Global Catalogue of Microorganisms (GCM) 10K type strain sequencing project: providing services to taxonomists for standard genome sequencing and annotation.</title>
        <authorList>
            <consortium name="The Broad Institute Genomics Platform"/>
            <consortium name="The Broad Institute Genome Sequencing Center for Infectious Disease"/>
            <person name="Wu L."/>
            <person name="Ma J."/>
        </authorList>
    </citation>
    <scope>NUCLEOTIDE SEQUENCE [LARGE SCALE GENOMIC DNA]</scope>
    <source>
        <strain evidence="12">CCUG 63563</strain>
    </source>
</reference>
<dbReference type="InterPro" id="IPR003720">
    <property type="entry name" value="tRNA_STrfase"/>
</dbReference>
<dbReference type="InterPro" id="IPR054173">
    <property type="entry name" value="ThiI_fer"/>
</dbReference>
<feature type="binding site" evidence="9">
    <location>
        <position position="266"/>
    </location>
    <ligand>
        <name>ATP</name>
        <dbReference type="ChEBI" id="CHEBI:30616"/>
    </ligand>
</feature>
<gene>
    <name evidence="9 11" type="primary">thiI</name>
    <name evidence="11" type="ORF">ACFQ0V_11225</name>
</gene>
<dbReference type="PROSITE" id="PS51165">
    <property type="entry name" value="THUMP"/>
    <property type="match status" value="1"/>
</dbReference>
<proteinExistence type="inferred from homology"/>
<keyword evidence="8 9" id="KW-0784">Thiamine biosynthesis</keyword>
<comment type="caution">
    <text evidence="11">The sequence shown here is derived from an EMBL/GenBank/DDBJ whole genome shotgun (WGS) entry which is preliminary data.</text>
</comment>
<protein>
    <recommendedName>
        <fullName evidence="9">Probable tRNA sulfurtransferase</fullName>
        <ecNumber evidence="9">2.8.1.4</ecNumber>
    </recommendedName>
    <alternativeName>
        <fullName evidence="9">Sulfur carrier protein ThiS sulfurtransferase</fullName>
    </alternativeName>
    <alternativeName>
        <fullName evidence="9">Thiamine biosynthesis protein ThiI</fullName>
    </alternativeName>
    <alternativeName>
        <fullName evidence="9">tRNA 4-thiouridine synthase</fullName>
    </alternativeName>
</protein>
<dbReference type="Gene3D" id="3.30.2130.30">
    <property type="match status" value="1"/>
</dbReference>
<keyword evidence="5 9" id="KW-0547">Nucleotide-binding</keyword>
<dbReference type="PANTHER" id="PTHR43209:SF1">
    <property type="entry name" value="TRNA SULFURTRANSFERASE"/>
    <property type="match status" value="1"/>
</dbReference>
<dbReference type="Pfam" id="PF22025">
    <property type="entry name" value="ThiI_fer"/>
    <property type="match status" value="1"/>
</dbReference>
<evidence type="ECO:0000256" key="8">
    <source>
        <dbReference type="ARBA" id="ARBA00022977"/>
    </source>
</evidence>
<keyword evidence="3 9" id="KW-0820">tRNA-binding</keyword>
<feature type="binding site" evidence="9">
    <location>
        <begin position="209"/>
        <end position="210"/>
    </location>
    <ligand>
        <name>ATP</name>
        <dbReference type="ChEBI" id="CHEBI:30616"/>
    </ligand>
</feature>
<dbReference type="CDD" id="cd01712">
    <property type="entry name" value="PPase_ThiI"/>
    <property type="match status" value="1"/>
</dbReference>
<evidence type="ECO:0000313" key="11">
    <source>
        <dbReference type="EMBL" id="MFD0944314.1"/>
    </source>
</evidence>
<evidence type="ECO:0000256" key="1">
    <source>
        <dbReference type="ARBA" id="ARBA00004496"/>
    </source>
</evidence>
<evidence type="ECO:0000256" key="4">
    <source>
        <dbReference type="ARBA" id="ARBA00022679"/>
    </source>
</evidence>
<evidence type="ECO:0000256" key="7">
    <source>
        <dbReference type="ARBA" id="ARBA00022884"/>
    </source>
</evidence>
<dbReference type="CDD" id="cd11716">
    <property type="entry name" value="THUMP_ThiI"/>
    <property type="match status" value="1"/>
</dbReference>
<keyword evidence="7 9" id="KW-0694">RNA-binding</keyword>
<feature type="binding site" evidence="9">
    <location>
        <position position="288"/>
    </location>
    <ligand>
        <name>ATP</name>
        <dbReference type="ChEBI" id="CHEBI:30616"/>
    </ligand>
</feature>
<dbReference type="SMART" id="SM00981">
    <property type="entry name" value="THUMP"/>
    <property type="match status" value="1"/>
</dbReference>
<keyword evidence="12" id="KW-1185">Reference proteome</keyword>
<evidence type="ECO:0000259" key="10">
    <source>
        <dbReference type="PROSITE" id="PS51165"/>
    </source>
</evidence>
<evidence type="ECO:0000256" key="5">
    <source>
        <dbReference type="ARBA" id="ARBA00022741"/>
    </source>
</evidence>
<dbReference type="Gene3D" id="3.40.50.620">
    <property type="entry name" value="HUPs"/>
    <property type="match status" value="1"/>
</dbReference>
<dbReference type="HAMAP" id="MF_00021">
    <property type="entry name" value="ThiI"/>
    <property type="match status" value="1"/>
</dbReference>
<dbReference type="InterPro" id="IPR004114">
    <property type="entry name" value="THUMP_dom"/>
</dbReference>
<evidence type="ECO:0000256" key="2">
    <source>
        <dbReference type="ARBA" id="ARBA00022490"/>
    </source>
</evidence>
<keyword evidence="2 9" id="KW-0963">Cytoplasm</keyword>
<evidence type="ECO:0000256" key="6">
    <source>
        <dbReference type="ARBA" id="ARBA00022840"/>
    </source>
</evidence>
<dbReference type="EC" id="2.8.1.4" evidence="9"/>
<dbReference type="EMBL" id="JBHTJF010000035">
    <property type="protein sequence ID" value="MFD0944314.1"/>
    <property type="molecule type" value="Genomic_DNA"/>
</dbReference>
<keyword evidence="4 9" id="KW-0808">Transferase</keyword>
<evidence type="ECO:0000256" key="3">
    <source>
        <dbReference type="ARBA" id="ARBA00022555"/>
    </source>
</evidence>
<dbReference type="SUPFAM" id="SSF143437">
    <property type="entry name" value="THUMP domain-like"/>
    <property type="match status" value="1"/>
</dbReference>
<dbReference type="InterPro" id="IPR050102">
    <property type="entry name" value="tRNA_sulfurtransferase_ThiI"/>
</dbReference>
<comment type="similarity">
    <text evidence="9">Belongs to the ThiI family.</text>
</comment>
<feature type="binding site" evidence="9">
    <location>
        <position position="297"/>
    </location>
    <ligand>
        <name>ATP</name>
        <dbReference type="ChEBI" id="CHEBI:30616"/>
    </ligand>
</feature>
<keyword evidence="6 9" id="KW-0067">ATP-binding</keyword>
<dbReference type="InterPro" id="IPR020536">
    <property type="entry name" value="ThiI_AANH"/>
</dbReference>
<dbReference type="Pfam" id="PF02926">
    <property type="entry name" value="THUMP"/>
    <property type="match status" value="1"/>
</dbReference>
<comment type="subcellular location">
    <subcellularLocation>
        <location evidence="1 9">Cytoplasm</location>
    </subcellularLocation>
</comment>
<organism evidence="11 12">
    <name type="scientific">Savagea faecisuis</name>
    <dbReference type="NCBI Taxonomy" id="1274803"/>
    <lineage>
        <taxon>Bacteria</taxon>
        <taxon>Bacillati</taxon>
        <taxon>Bacillota</taxon>
        <taxon>Bacilli</taxon>
        <taxon>Bacillales</taxon>
        <taxon>Caryophanaceae</taxon>
        <taxon>Savagea</taxon>
    </lineage>
</organism>
<evidence type="ECO:0000313" key="12">
    <source>
        <dbReference type="Proteomes" id="UP001596976"/>
    </source>
</evidence>
<dbReference type="Proteomes" id="UP001596976">
    <property type="component" value="Unassembled WGS sequence"/>
</dbReference>
<accession>A0ABW3GYU8</accession>
<sequence length="401" mass="45391">MKWNEILVRYGELSLKGRNRNLFVQRLRKNVKFQTKDLETVSVHAERDRMFIRAEDESEIEEVLQRLQHVFGIHSYSPIARTERTDEAIEKLVLDVLSMKDLTGKTFKVEAKRADKTYSKTSQQIQQWIGAHALRNYPELTAQMKNPDFVLHVDIRRDAAYVSSEVYKGPGGLPVGSSGRSLLMLSGGIDSPVAGYYMLKRGVALEAIHFASPPYTSDLAKEKVLDLAEHLSKFGPTIKVHVIPFTKIQKLIDEKIPANLTMTVTRRLMMRIADRVREERDLLGIVTGESIGQVASQTLESMTAINAVTATPIIRPLVTFDKSEIIETSEHIGTYDISIRPYEDCCTIFTPANPTTKPKLDKVEHFEGQVDFEELITEAVNEREVVISTKRDKTPSFSELL</sequence>
<dbReference type="SUPFAM" id="SSF52402">
    <property type="entry name" value="Adenine nucleotide alpha hydrolases-like"/>
    <property type="match status" value="1"/>
</dbReference>
<dbReference type="Pfam" id="PF02568">
    <property type="entry name" value="ThiI"/>
    <property type="match status" value="1"/>
</dbReference>
<evidence type="ECO:0000256" key="9">
    <source>
        <dbReference type="HAMAP-Rule" id="MF_00021"/>
    </source>
</evidence>
<name>A0ABW3GYU8_9BACL</name>
<comment type="pathway">
    <text evidence="9">Cofactor biosynthesis; thiamine diphosphate biosynthesis.</text>
</comment>
<comment type="catalytic activity">
    <reaction evidence="9">
        <text>[ThiI sulfur-carrier protein]-S-sulfanyl-L-cysteine + a uridine in tRNA + 2 reduced [2Fe-2S]-[ferredoxin] + ATP + H(+) = [ThiI sulfur-carrier protein]-L-cysteine + a 4-thiouridine in tRNA + 2 oxidized [2Fe-2S]-[ferredoxin] + AMP + diphosphate</text>
        <dbReference type="Rhea" id="RHEA:24176"/>
        <dbReference type="Rhea" id="RHEA-COMP:10000"/>
        <dbReference type="Rhea" id="RHEA-COMP:10001"/>
        <dbReference type="Rhea" id="RHEA-COMP:13337"/>
        <dbReference type="Rhea" id="RHEA-COMP:13338"/>
        <dbReference type="Rhea" id="RHEA-COMP:13339"/>
        <dbReference type="Rhea" id="RHEA-COMP:13340"/>
        <dbReference type="ChEBI" id="CHEBI:15378"/>
        <dbReference type="ChEBI" id="CHEBI:29950"/>
        <dbReference type="ChEBI" id="CHEBI:30616"/>
        <dbReference type="ChEBI" id="CHEBI:33019"/>
        <dbReference type="ChEBI" id="CHEBI:33737"/>
        <dbReference type="ChEBI" id="CHEBI:33738"/>
        <dbReference type="ChEBI" id="CHEBI:61963"/>
        <dbReference type="ChEBI" id="CHEBI:65315"/>
        <dbReference type="ChEBI" id="CHEBI:136798"/>
        <dbReference type="ChEBI" id="CHEBI:456215"/>
        <dbReference type="EC" id="2.8.1.4"/>
    </reaction>
</comment>
<feature type="domain" description="THUMP" evidence="10">
    <location>
        <begin position="61"/>
        <end position="166"/>
    </location>
</feature>
<dbReference type="NCBIfam" id="TIGR00342">
    <property type="entry name" value="tRNA uracil 4-sulfurtransferase ThiI"/>
    <property type="match status" value="1"/>
</dbReference>
<comment type="catalytic activity">
    <reaction evidence="9">
        <text>[ThiS sulfur-carrier protein]-C-terminal Gly-Gly-AMP + S-sulfanyl-L-cysteinyl-[cysteine desulfurase] + AH2 = [ThiS sulfur-carrier protein]-C-terminal-Gly-aminoethanethioate + L-cysteinyl-[cysteine desulfurase] + A + AMP + 2 H(+)</text>
        <dbReference type="Rhea" id="RHEA:43340"/>
        <dbReference type="Rhea" id="RHEA-COMP:12157"/>
        <dbReference type="Rhea" id="RHEA-COMP:12158"/>
        <dbReference type="Rhea" id="RHEA-COMP:12910"/>
        <dbReference type="Rhea" id="RHEA-COMP:19908"/>
        <dbReference type="ChEBI" id="CHEBI:13193"/>
        <dbReference type="ChEBI" id="CHEBI:15378"/>
        <dbReference type="ChEBI" id="CHEBI:17499"/>
        <dbReference type="ChEBI" id="CHEBI:29950"/>
        <dbReference type="ChEBI" id="CHEBI:61963"/>
        <dbReference type="ChEBI" id="CHEBI:90618"/>
        <dbReference type="ChEBI" id="CHEBI:232372"/>
        <dbReference type="ChEBI" id="CHEBI:456215"/>
    </reaction>
</comment>
<comment type="function">
    <text evidence="9">Catalyzes the ATP-dependent transfer of a sulfur to tRNA to produce 4-thiouridine in position 8 of tRNAs, which functions as a near-UV photosensor. Also catalyzes the transfer of sulfur to the sulfur carrier protein ThiS, forming ThiS-thiocarboxylate. This is a step in the synthesis of thiazole, in the thiamine biosynthesis pathway. The sulfur is donated as persulfide by IscS.</text>
</comment>
<feature type="binding site" evidence="9">
    <location>
        <begin position="184"/>
        <end position="185"/>
    </location>
    <ligand>
        <name>ATP</name>
        <dbReference type="ChEBI" id="CHEBI:30616"/>
    </ligand>
</feature>
<dbReference type="InterPro" id="IPR049962">
    <property type="entry name" value="THUMP_ThiI"/>
</dbReference>
<dbReference type="InterPro" id="IPR049961">
    <property type="entry name" value="ThiI_N"/>
</dbReference>